<dbReference type="Proteomes" id="UP000623467">
    <property type="component" value="Unassembled WGS sequence"/>
</dbReference>
<keyword evidence="2" id="KW-1185">Reference proteome</keyword>
<reference evidence="1" key="1">
    <citation type="submission" date="2020-05" db="EMBL/GenBank/DDBJ databases">
        <title>Mycena genomes resolve the evolution of fungal bioluminescence.</title>
        <authorList>
            <person name="Tsai I.J."/>
        </authorList>
    </citation>
    <scope>NUCLEOTIDE SEQUENCE</scope>
    <source>
        <strain evidence="1">160909Yilan</strain>
    </source>
</reference>
<gene>
    <name evidence="1" type="ORF">MSAN_00165800</name>
</gene>
<evidence type="ECO:0000313" key="1">
    <source>
        <dbReference type="EMBL" id="KAF7377441.1"/>
    </source>
</evidence>
<accession>A0A8H7DN96</accession>
<dbReference type="EMBL" id="JACAZH010000001">
    <property type="protein sequence ID" value="KAF7377441.1"/>
    <property type="molecule type" value="Genomic_DNA"/>
</dbReference>
<sequence>MHSGFARFIWPQMDSSFLDESAYRRIPNTGRRLNRLVHLNPNWTPNMSFNFVAHFDELCGKHIGGNEYRLQSHDSVSVEFPRSITLTVGAEPPCLPDTWNFRSIFLRYLVDNVISVHVETEDMSQGLGVSSAEARLRAGLSGRQGSGGRDNVD</sequence>
<name>A0A8H7DN96_9AGAR</name>
<protein>
    <submittedName>
        <fullName evidence="1">Uncharacterized protein</fullName>
    </submittedName>
</protein>
<dbReference type="AlphaFoldDB" id="A0A8H7DN96"/>
<comment type="caution">
    <text evidence="1">The sequence shown here is derived from an EMBL/GenBank/DDBJ whole genome shotgun (WGS) entry which is preliminary data.</text>
</comment>
<evidence type="ECO:0000313" key="2">
    <source>
        <dbReference type="Proteomes" id="UP000623467"/>
    </source>
</evidence>
<proteinExistence type="predicted"/>
<organism evidence="1 2">
    <name type="scientific">Mycena sanguinolenta</name>
    <dbReference type="NCBI Taxonomy" id="230812"/>
    <lineage>
        <taxon>Eukaryota</taxon>
        <taxon>Fungi</taxon>
        <taxon>Dikarya</taxon>
        <taxon>Basidiomycota</taxon>
        <taxon>Agaricomycotina</taxon>
        <taxon>Agaricomycetes</taxon>
        <taxon>Agaricomycetidae</taxon>
        <taxon>Agaricales</taxon>
        <taxon>Marasmiineae</taxon>
        <taxon>Mycenaceae</taxon>
        <taxon>Mycena</taxon>
    </lineage>
</organism>